<sequence>MDGLVWVNLWFWVFFFSPFLFLLLSPSLCLSFPHAHPLASPSPRHPLASPSHAHTHPMPLHPTPIPSLSFPTPIPWPLLPHAIPWRLFPTPTPGVFSPRHPLSHAIPWFLLPDPRLSALFPTNTFPTPILPCLSPHAQLPSSPHSSLSSPPIFPSSPTPTLYLFHAHPPPFLALTPILFSSQNQILSSQHPSSFFPPPRPPSLFPVPTPIPLPAPMPILPLPAPHHPLLPPPRPPSLFPPPRPPSSPRPPSLFPAPTPTLLFPPHAHPPLPRPRPRPSPPRSIDRIPEVKTQIQIQTNECKCGVPRVPRGASSICFWPRELRSPCSASFPAGQTPLANNSRAGGGRLTARSRVAIERKGDLSNSLHGPHLHHRQQIIPHVPYDFLQLPHPECEAFPPTPFLLPGIHHSRRENESP</sequence>
<accession>A0A3R7MH16</accession>
<reference evidence="2 3" key="1">
    <citation type="submission" date="2018-04" db="EMBL/GenBank/DDBJ databases">
        <authorList>
            <person name="Zhang X."/>
            <person name="Yuan J."/>
            <person name="Li F."/>
            <person name="Xiang J."/>
        </authorList>
    </citation>
    <scope>NUCLEOTIDE SEQUENCE [LARGE SCALE GENOMIC DNA]</scope>
    <source>
        <tissue evidence="2">Muscle</tissue>
    </source>
</reference>
<evidence type="ECO:0000313" key="2">
    <source>
        <dbReference type="EMBL" id="ROT61600.1"/>
    </source>
</evidence>
<dbReference type="AlphaFoldDB" id="A0A3R7MH16"/>
<dbReference type="Proteomes" id="UP000283509">
    <property type="component" value="Unassembled WGS sequence"/>
</dbReference>
<organism evidence="2 3">
    <name type="scientific">Penaeus vannamei</name>
    <name type="common">Whiteleg shrimp</name>
    <name type="synonym">Litopenaeus vannamei</name>
    <dbReference type="NCBI Taxonomy" id="6689"/>
    <lineage>
        <taxon>Eukaryota</taxon>
        <taxon>Metazoa</taxon>
        <taxon>Ecdysozoa</taxon>
        <taxon>Arthropoda</taxon>
        <taxon>Crustacea</taxon>
        <taxon>Multicrustacea</taxon>
        <taxon>Malacostraca</taxon>
        <taxon>Eumalacostraca</taxon>
        <taxon>Eucarida</taxon>
        <taxon>Decapoda</taxon>
        <taxon>Dendrobranchiata</taxon>
        <taxon>Penaeoidea</taxon>
        <taxon>Penaeidae</taxon>
        <taxon>Penaeus</taxon>
    </lineage>
</organism>
<feature type="compositionally biased region" description="Pro residues" evidence="1">
    <location>
        <begin position="265"/>
        <end position="280"/>
    </location>
</feature>
<name>A0A3R7MH16_PENVA</name>
<gene>
    <name evidence="2" type="ORF">C7M84_020603</name>
</gene>
<keyword evidence="3" id="KW-1185">Reference proteome</keyword>
<feature type="region of interest" description="Disordered" evidence="1">
    <location>
        <begin position="230"/>
        <end position="284"/>
    </location>
</feature>
<evidence type="ECO:0000256" key="1">
    <source>
        <dbReference type="SAM" id="MobiDB-lite"/>
    </source>
</evidence>
<dbReference type="EMBL" id="QCYY01004088">
    <property type="protein sequence ID" value="ROT61600.1"/>
    <property type="molecule type" value="Genomic_DNA"/>
</dbReference>
<feature type="compositionally biased region" description="Pro residues" evidence="1">
    <location>
        <begin position="230"/>
        <end position="257"/>
    </location>
</feature>
<proteinExistence type="predicted"/>
<comment type="caution">
    <text evidence="2">The sequence shown here is derived from an EMBL/GenBank/DDBJ whole genome shotgun (WGS) entry which is preliminary data.</text>
</comment>
<reference evidence="2 3" key="2">
    <citation type="submission" date="2019-01" db="EMBL/GenBank/DDBJ databases">
        <title>The decoding of complex shrimp genome reveals the adaptation for benthos swimmer, frequently molting mechanism and breeding impact on genome.</title>
        <authorList>
            <person name="Sun Y."/>
            <person name="Gao Y."/>
            <person name="Yu Y."/>
        </authorList>
    </citation>
    <scope>NUCLEOTIDE SEQUENCE [LARGE SCALE GENOMIC DNA]</scope>
    <source>
        <tissue evidence="2">Muscle</tissue>
    </source>
</reference>
<protein>
    <submittedName>
        <fullName evidence="2">Uncharacterized protein</fullName>
    </submittedName>
</protein>
<evidence type="ECO:0000313" key="3">
    <source>
        <dbReference type="Proteomes" id="UP000283509"/>
    </source>
</evidence>